<accession>A0A2G9TSS1</accession>
<dbReference type="Proteomes" id="UP000230423">
    <property type="component" value="Unassembled WGS sequence"/>
</dbReference>
<name>A0A2G9TSS1_TELCI</name>
<dbReference type="AlphaFoldDB" id="A0A2G9TSS1"/>
<proteinExistence type="predicted"/>
<gene>
    <name evidence="1" type="ORF">TELCIR_17439</name>
</gene>
<reference evidence="1 2" key="1">
    <citation type="submission" date="2015-09" db="EMBL/GenBank/DDBJ databases">
        <title>Draft genome of the parasitic nematode Teladorsagia circumcincta isolate WARC Sus (inbred).</title>
        <authorList>
            <person name="Mitreva M."/>
        </authorList>
    </citation>
    <scope>NUCLEOTIDE SEQUENCE [LARGE SCALE GENOMIC DNA]</scope>
    <source>
        <strain evidence="1 2">S</strain>
    </source>
</reference>
<protein>
    <submittedName>
        <fullName evidence="1">Uncharacterized protein</fullName>
    </submittedName>
</protein>
<dbReference type="EMBL" id="KZ354302">
    <property type="protein sequence ID" value="PIO61051.1"/>
    <property type="molecule type" value="Genomic_DNA"/>
</dbReference>
<sequence>MEQRVSVTGAGMHSQDGRCVPQQYQPVGNSIVAEVEAGQNVIKARHEPMVAFMYNLLDKLIALIANKLTQMHYQAGALKHQDSW</sequence>
<evidence type="ECO:0000313" key="2">
    <source>
        <dbReference type="Proteomes" id="UP000230423"/>
    </source>
</evidence>
<evidence type="ECO:0000313" key="1">
    <source>
        <dbReference type="EMBL" id="PIO61051.1"/>
    </source>
</evidence>
<organism evidence="1 2">
    <name type="scientific">Teladorsagia circumcincta</name>
    <name type="common">Brown stomach worm</name>
    <name type="synonym">Ostertagia circumcincta</name>
    <dbReference type="NCBI Taxonomy" id="45464"/>
    <lineage>
        <taxon>Eukaryota</taxon>
        <taxon>Metazoa</taxon>
        <taxon>Ecdysozoa</taxon>
        <taxon>Nematoda</taxon>
        <taxon>Chromadorea</taxon>
        <taxon>Rhabditida</taxon>
        <taxon>Rhabditina</taxon>
        <taxon>Rhabditomorpha</taxon>
        <taxon>Strongyloidea</taxon>
        <taxon>Trichostrongylidae</taxon>
        <taxon>Teladorsagia</taxon>
    </lineage>
</organism>
<keyword evidence="2" id="KW-1185">Reference proteome</keyword>